<keyword evidence="4 5" id="KW-0119">Carbohydrate metabolism</keyword>
<dbReference type="GO" id="GO:0008448">
    <property type="term" value="F:N-acetylglucosamine-6-phosphate deacetylase activity"/>
    <property type="evidence" value="ECO:0007669"/>
    <property type="project" value="UniProtKB-EC"/>
</dbReference>
<comment type="caution">
    <text evidence="7">The sequence shown here is derived from an EMBL/GenBank/DDBJ whole genome shotgun (WGS) entry which is preliminary data.</text>
</comment>
<keyword evidence="2" id="KW-0479">Metal-binding</keyword>
<dbReference type="EC" id="3.5.1.25" evidence="7"/>
<dbReference type="InterPro" id="IPR003764">
    <property type="entry name" value="GlcNAc_6-P_deAcase"/>
</dbReference>
<dbReference type="EMBL" id="JAPFCC010000001">
    <property type="protein sequence ID" value="MCW7556139.1"/>
    <property type="molecule type" value="Genomic_DNA"/>
</dbReference>
<evidence type="ECO:0000313" key="7">
    <source>
        <dbReference type="EMBL" id="MCW7556139.1"/>
    </source>
</evidence>
<keyword evidence="8" id="KW-1185">Reference proteome</keyword>
<evidence type="ECO:0000256" key="1">
    <source>
        <dbReference type="ARBA" id="ARBA00010716"/>
    </source>
</evidence>
<evidence type="ECO:0000256" key="2">
    <source>
        <dbReference type="ARBA" id="ARBA00022723"/>
    </source>
</evidence>
<reference evidence="7 8" key="1">
    <citation type="submission" date="2022-10" db="EMBL/GenBank/DDBJ databases">
        <title>High-quality genome sequences of two octocoral-associated bacteria, Endozoicomonas euniceicola EF212 and Endozoicomonas gorgoniicola PS125.</title>
        <authorList>
            <person name="Chiou Y.-J."/>
            <person name="Chen Y.-H."/>
        </authorList>
    </citation>
    <scope>NUCLEOTIDE SEQUENCE [LARGE SCALE GENOMIC DNA]</scope>
    <source>
        <strain evidence="7 8">PS125</strain>
    </source>
</reference>
<evidence type="ECO:0000256" key="5">
    <source>
        <dbReference type="PIRNR" id="PIRNR038994"/>
    </source>
</evidence>
<keyword evidence="3 5" id="KW-0378">Hydrolase</keyword>
<dbReference type="InterPro" id="IPR032466">
    <property type="entry name" value="Metal_Hydrolase"/>
</dbReference>
<feature type="domain" description="Amidohydrolase-related" evidence="6">
    <location>
        <begin position="62"/>
        <end position="384"/>
    </location>
</feature>
<sequence length="391" mass="42087">MFIPGKSSRYALTHFTLPAHITDSGLANIRSIVVNEGLIEQVSTESFADENIETVDLNGYTLAPGFIDLQLNGCGGVLFNADISETTLDVMHATNLRFGCTSFLPTLITCSDSDMNKAIEVVRSYREKHPERVPGLHLEGPYINRLKKGIHDENHIRPLSSDRVDYLCENADVIAMLTLAPEVCEPAHITRLSQAGIVVSIGHSNATFHEVRAAEQAGASFVTHLFNAMSQLQSREPGVVGAAFSDSKLGAGIIADGYHLDWHNLRMSQQLLNDRLVLVTDATTPAGTDIESFMFAGQKVYHSNGKCTSKNGTLGGSALTMIEAVKNCVTQGISERDALVMATANPARVIGMDKMMGTIRSGSYANFVLLDGEYNVKGTVSGGDLKPVGSV</sequence>
<dbReference type="CDD" id="cd00854">
    <property type="entry name" value="NagA"/>
    <property type="match status" value="1"/>
</dbReference>
<organism evidence="7 8">
    <name type="scientific">Endozoicomonas gorgoniicola</name>
    <dbReference type="NCBI Taxonomy" id="1234144"/>
    <lineage>
        <taxon>Bacteria</taxon>
        <taxon>Pseudomonadati</taxon>
        <taxon>Pseudomonadota</taxon>
        <taxon>Gammaproteobacteria</taxon>
        <taxon>Oceanospirillales</taxon>
        <taxon>Endozoicomonadaceae</taxon>
        <taxon>Endozoicomonas</taxon>
    </lineage>
</organism>
<evidence type="ECO:0000259" key="6">
    <source>
        <dbReference type="Pfam" id="PF01979"/>
    </source>
</evidence>
<evidence type="ECO:0000313" key="8">
    <source>
        <dbReference type="Proteomes" id="UP001209854"/>
    </source>
</evidence>
<dbReference type="InterPro" id="IPR006680">
    <property type="entry name" value="Amidohydro-rel"/>
</dbReference>
<gene>
    <name evidence="7" type="primary">nagA</name>
    <name evidence="7" type="ORF">NX722_26630</name>
</gene>
<dbReference type="PIRSF" id="PIRSF038994">
    <property type="entry name" value="NagA"/>
    <property type="match status" value="1"/>
</dbReference>
<dbReference type="Gene3D" id="2.30.40.10">
    <property type="entry name" value="Urease, subunit C, domain 1"/>
    <property type="match status" value="1"/>
</dbReference>
<proteinExistence type="inferred from homology"/>
<dbReference type="PANTHER" id="PTHR11113:SF14">
    <property type="entry name" value="N-ACETYLGLUCOSAMINE-6-PHOSPHATE DEACETYLASE"/>
    <property type="match status" value="1"/>
</dbReference>
<evidence type="ECO:0000256" key="4">
    <source>
        <dbReference type="ARBA" id="ARBA00023277"/>
    </source>
</evidence>
<dbReference type="Gene3D" id="3.20.20.140">
    <property type="entry name" value="Metal-dependent hydrolases"/>
    <property type="match status" value="1"/>
</dbReference>
<name>A0ABT3N4K2_9GAMM</name>
<dbReference type="SUPFAM" id="SSF51338">
    <property type="entry name" value="Composite domain of metallo-dependent hydrolases"/>
    <property type="match status" value="1"/>
</dbReference>
<dbReference type="SUPFAM" id="SSF51556">
    <property type="entry name" value="Metallo-dependent hydrolases"/>
    <property type="match status" value="1"/>
</dbReference>
<comment type="similarity">
    <text evidence="1 5">Belongs to the metallo-dependent hydrolases superfamily. NagA family.</text>
</comment>
<dbReference type="PANTHER" id="PTHR11113">
    <property type="entry name" value="N-ACETYLGLUCOSAMINE-6-PHOSPHATE DEACETYLASE"/>
    <property type="match status" value="1"/>
</dbReference>
<evidence type="ECO:0000256" key="3">
    <source>
        <dbReference type="ARBA" id="ARBA00022801"/>
    </source>
</evidence>
<dbReference type="Pfam" id="PF01979">
    <property type="entry name" value="Amidohydro_1"/>
    <property type="match status" value="1"/>
</dbReference>
<protein>
    <submittedName>
        <fullName evidence="7">N-acetylglucosamine-6-phosphate deacetylase</fullName>
        <ecNumber evidence="7">3.5.1.25</ecNumber>
    </submittedName>
</protein>
<accession>A0ABT3N4K2</accession>
<dbReference type="InterPro" id="IPR011059">
    <property type="entry name" value="Metal-dep_hydrolase_composite"/>
</dbReference>
<dbReference type="NCBIfam" id="TIGR00221">
    <property type="entry name" value="nagA"/>
    <property type="match status" value="1"/>
</dbReference>
<dbReference type="RefSeq" id="WP_262565851.1">
    <property type="nucleotide sequence ID" value="NZ_JAPFCC010000001.1"/>
</dbReference>
<dbReference type="Proteomes" id="UP001209854">
    <property type="component" value="Unassembled WGS sequence"/>
</dbReference>